<accession>A0A1Y5Y2X5</accession>
<dbReference type="PANTHER" id="PTHR47691:SF3">
    <property type="entry name" value="HTH-TYPE TRANSCRIPTIONAL REGULATOR RV0890C-RELATED"/>
    <property type="match status" value="1"/>
</dbReference>
<evidence type="ECO:0000259" key="1">
    <source>
        <dbReference type="Pfam" id="PF00931"/>
    </source>
</evidence>
<dbReference type="InterPro" id="IPR002182">
    <property type="entry name" value="NB-ARC"/>
</dbReference>
<evidence type="ECO:0000313" key="2">
    <source>
        <dbReference type="EMBL" id="SMD24674.1"/>
    </source>
</evidence>
<dbReference type="OrthoDB" id="3427187at2"/>
<dbReference type="Proteomes" id="UP000192674">
    <property type="component" value="Unassembled WGS sequence"/>
</dbReference>
<dbReference type="SUPFAM" id="SSF52540">
    <property type="entry name" value="P-loop containing nucleoside triphosphate hydrolases"/>
    <property type="match status" value="1"/>
</dbReference>
<name>A0A1Y5Y2X5_KIBAR</name>
<evidence type="ECO:0000313" key="3">
    <source>
        <dbReference type="Proteomes" id="UP000192674"/>
    </source>
</evidence>
<organism evidence="2 3">
    <name type="scientific">Kibdelosporangium aridum</name>
    <dbReference type="NCBI Taxonomy" id="2030"/>
    <lineage>
        <taxon>Bacteria</taxon>
        <taxon>Bacillati</taxon>
        <taxon>Actinomycetota</taxon>
        <taxon>Actinomycetes</taxon>
        <taxon>Pseudonocardiales</taxon>
        <taxon>Pseudonocardiaceae</taxon>
        <taxon>Kibdelosporangium</taxon>
    </lineage>
</organism>
<dbReference type="EMBL" id="FWXV01000010">
    <property type="protein sequence ID" value="SMD24674.1"/>
    <property type="molecule type" value="Genomic_DNA"/>
</dbReference>
<dbReference type="Gene3D" id="3.40.50.300">
    <property type="entry name" value="P-loop containing nucleotide triphosphate hydrolases"/>
    <property type="match status" value="1"/>
</dbReference>
<dbReference type="AlphaFoldDB" id="A0A1Y5Y2X5"/>
<keyword evidence="3" id="KW-1185">Reference proteome</keyword>
<gene>
    <name evidence="2" type="ORF">SAMN05661093_08712</name>
</gene>
<reference evidence="2 3" key="1">
    <citation type="submission" date="2017-04" db="EMBL/GenBank/DDBJ databases">
        <authorList>
            <person name="Afonso C.L."/>
            <person name="Miller P.J."/>
            <person name="Scott M.A."/>
            <person name="Spackman E."/>
            <person name="Goraichik I."/>
            <person name="Dimitrov K.M."/>
            <person name="Suarez D.L."/>
            <person name="Swayne D.E."/>
        </authorList>
    </citation>
    <scope>NUCLEOTIDE SEQUENCE [LARGE SCALE GENOMIC DNA]</scope>
    <source>
        <strain evidence="2 3">DSM 43828</strain>
    </source>
</reference>
<sequence>MAKRLLRHRLVPLTGGPGMGKTRLAVWVATHLTDAFPAGVWLVELAALEDDKFLVQTVADALGVRDRSGRPPMVVLAEFLADKELLLVLDNCEQLVDACAMVVNDLLAAAPRLRILVTSRQALRSGGEHLLEVPPLPVPAPEARRPAHWHGMRRCGCSPSGRRSPGPATRSMRVIARRSLACAGGWRGYRWRSSWLQPGCGHCPWSRF</sequence>
<dbReference type="RefSeq" id="WP_143446982.1">
    <property type="nucleotide sequence ID" value="NZ_FWXV01000010.1"/>
</dbReference>
<dbReference type="PANTHER" id="PTHR47691">
    <property type="entry name" value="REGULATOR-RELATED"/>
    <property type="match status" value="1"/>
</dbReference>
<proteinExistence type="predicted"/>
<dbReference type="InterPro" id="IPR027417">
    <property type="entry name" value="P-loop_NTPase"/>
</dbReference>
<feature type="domain" description="NB-ARC" evidence="1">
    <location>
        <begin position="10"/>
        <end position="121"/>
    </location>
</feature>
<dbReference type="Pfam" id="PF00931">
    <property type="entry name" value="NB-ARC"/>
    <property type="match status" value="1"/>
</dbReference>
<protein>
    <submittedName>
        <fullName evidence="2">NB-ARC domain</fullName>
    </submittedName>
</protein>